<dbReference type="STRING" id="37653.A0A0L8HVR9"/>
<reference evidence="1" key="1">
    <citation type="submission" date="2015-07" db="EMBL/GenBank/DDBJ databases">
        <title>MeaNS - Measles Nucleotide Surveillance Program.</title>
        <authorList>
            <person name="Tran T."/>
            <person name="Druce J."/>
        </authorList>
    </citation>
    <scope>NUCLEOTIDE SEQUENCE</scope>
    <source>
        <strain evidence="1">UCB-OBI-ISO-001</strain>
        <tissue evidence="1">Gonad</tissue>
    </source>
</reference>
<gene>
    <name evidence="1" type="ORF">OCBIM_22005693mg</name>
</gene>
<dbReference type="AlphaFoldDB" id="A0A0L8HVR9"/>
<proteinExistence type="predicted"/>
<accession>A0A0L8HVR9</accession>
<dbReference type="EMBL" id="KQ417274">
    <property type="protein sequence ID" value="KOF92890.1"/>
    <property type="molecule type" value="Genomic_DNA"/>
</dbReference>
<organism evidence="1">
    <name type="scientific">Octopus bimaculoides</name>
    <name type="common">California two-spotted octopus</name>
    <dbReference type="NCBI Taxonomy" id="37653"/>
    <lineage>
        <taxon>Eukaryota</taxon>
        <taxon>Metazoa</taxon>
        <taxon>Spiralia</taxon>
        <taxon>Lophotrochozoa</taxon>
        <taxon>Mollusca</taxon>
        <taxon>Cephalopoda</taxon>
        <taxon>Coleoidea</taxon>
        <taxon>Octopodiformes</taxon>
        <taxon>Octopoda</taxon>
        <taxon>Incirrata</taxon>
        <taxon>Octopodidae</taxon>
        <taxon>Octopus</taxon>
    </lineage>
</organism>
<feature type="non-terminal residue" evidence="1">
    <location>
        <position position="1"/>
    </location>
</feature>
<protein>
    <submittedName>
        <fullName evidence="1">Uncharacterized protein</fullName>
    </submittedName>
</protein>
<sequence>QVKTNINFRVHRLKLMECRQQNDETIDGFVTRARTIAKKNKEKIQQIKLKIDMGVSGNTLAIRTYHQMYKSAPTTVMLKPERNIRLMAYNGREIKCLVSIHFQRHSNSSESHDTKFYVVEMDGPPIIGLPTCEAMKLMTIHCDHIMDSTPDVTTIERLKETYPTLFDILG</sequence>
<evidence type="ECO:0000313" key="1">
    <source>
        <dbReference type="EMBL" id="KOF92890.1"/>
    </source>
</evidence>
<name>A0A0L8HVR9_OCTBM</name>